<proteinExistence type="predicted"/>
<keyword evidence="1" id="KW-0808">Transferase</keyword>
<dbReference type="EMBL" id="MU394356">
    <property type="protein sequence ID" value="KAI6083218.1"/>
    <property type="molecule type" value="Genomic_DNA"/>
</dbReference>
<organism evidence="1 2">
    <name type="scientific">Hypoxylon rubiginosum</name>
    <dbReference type="NCBI Taxonomy" id="110542"/>
    <lineage>
        <taxon>Eukaryota</taxon>
        <taxon>Fungi</taxon>
        <taxon>Dikarya</taxon>
        <taxon>Ascomycota</taxon>
        <taxon>Pezizomycotina</taxon>
        <taxon>Sordariomycetes</taxon>
        <taxon>Xylariomycetidae</taxon>
        <taxon>Xylariales</taxon>
        <taxon>Hypoxylaceae</taxon>
        <taxon>Hypoxylon</taxon>
    </lineage>
</organism>
<comment type="caution">
    <text evidence="1">The sequence shown here is derived from an EMBL/GenBank/DDBJ whole genome shotgun (WGS) entry which is preliminary data.</text>
</comment>
<name>A0ACC0CRV4_9PEZI</name>
<keyword evidence="2" id="KW-1185">Reference proteome</keyword>
<sequence>MENDPAVNPSLAPPVSDQDILDNIDGRMHGPMSGFIKRYFGGFQYSHEDAFLRIQAGGGASSRCAVPSAAPSPDNFLQWFSDYMSRELNGARGSWLVSSSNAEPKYESDNDGARLLLTIPTPPASDVQTRWDHVQVIGQFNHRCGSYQDGLLRLCRSAYQVFASQPTRLFLHGFYIRGSLIELWIFDRSGLYCSDLFNIQKDFIQFLSIILSYQRMTDQDLGKSNIIKTDESGSYVILDTSSMGKLYLESQPIVFRERLVGTGTTCYRAKLPDSNRWNYVLKLKWRWARDRPEDELLKLAKKKCVWGAVSLDYYEEVESTANLRRGLRWGTHRKFSRVQQQEVLFNADGLAEYTEETDNFFQNRILACIATSPVGRPLHTFQSLVELLRVFRDTIKCHRSLYYDAKVLHQDISPGNMVILDNQDEGEPQGILIDLDSAIELTEDLETENDITGTRPFMAIGVLRSECHTYRHDLESFLYVFLWTIITNHAEDPPETSRLRQWSNGDWDKLAVRKSSDMDQDGFRTILGEFASEFNSVKPLAESLRQLLFPLRAGVIWTGTDSSPDAIDKLYGGMIRAFEEAIASESKNGGQPRRRPLER</sequence>
<accession>A0ACC0CRV4</accession>
<protein>
    <submittedName>
        <fullName evidence="1">FunK1 protein kinase</fullName>
    </submittedName>
</protein>
<reference evidence="1 2" key="1">
    <citation type="journal article" date="2022" name="New Phytol.">
        <title>Ecological generalism drives hyperdiversity of secondary metabolite gene clusters in xylarialean endophytes.</title>
        <authorList>
            <person name="Franco M.E.E."/>
            <person name="Wisecaver J.H."/>
            <person name="Arnold A.E."/>
            <person name="Ju Y.M."/>
            <person name="Slot J.C."/>
            <person name="Ahrendt S."/>
            <person name="Moore L.P."/>
            <person name="Eastman K.E."/>
            <person name="Scott K."/>
            <person name="Konkel Z."/>
            <person name="Mondo S.J."/>
            <person name="Kuo A."/>
            <person name="Hayes R.D."/>
            <person name="Haridas S."/>
            <person name="Andreopoulos B."/>
            <person name="Riley R."/>
            <person name="LaButti K."/>
            <person name="Pangilinan J."/>
            <person name="Lipzen A."/>
            <person name="Amirebrahimi M."/>
            <person name="Yan J."/>
            <person name="Adam C."/>
            <person name="Keymanesh K."/>
            <person name="Ng V."/>
            <person name="Louie K."/>
            <person name="Northen T."/>
            <person name="Drula E."/>
            <person name="Henrissat B."/>
            <person name="Hsieh H.M."/>
            <person name="Youens-Clark K."/>
            <person name="Lutzoni F."/>
            <person name="Miadlikowska J."/>
            <person name="Eastwood D.C."/>
            <person name="Hamelin R.C."/>
            <person name="Grigoriev I.V."/>
            <person name="U'Ren J.M."/>
        </authorList>
    </citation>
    <scope>NUCLEOTIDE SEQUENCE [LARGE SCALE GENOMIC DNA]</scope>
    <source>
        <strain evidence="1 2">ER1909</strain>
    </source>
</reference>
<evidence type="ECO:0000313" key="1">
    <source>
        <dbReference type="EMBL" id="KAI6083218.1"/>
    </source>
</evidence>
<keyword evidence="1" id="KW-0418">Kinase</keyword>
<dbReference type="Proteomes" id="UP001497680">
    <property type="component" value="Unassembled WGS sequence"/>
</dbReference>
<gene>
    <name evidence="1" type="ORF">F4821DRAFT_196500</name>
</gene>
<evidence type="ECO:0000313" key="2">
    <source>
        <dbReference type="Proteomes" id="UP001497680"/>
    </source>
</evidence>